<organism evidence="1 2">
    <name type="scientific">Chryseobacterium oranimense</name>
    <dbReference type="NCBI Taxonomy" id="421058"/>
    <lineage>
        <taxon>Bacteria</taxon>
        <taxon>Pseudomonadati</taxon>
        <taxon>Bacteroidota</taxon>
        <taxon>Flavobacteriia</taxon>
        <taxon>Flavobacteriales</taxon>
        <taxon>Weeksellaceae</taxon>
        <taxon>Chryseobacterium group</taxon>
        <taxon>Chryseobacterium</taxon>
    </lineage>
</organism>
<name>A0A1M5WRF7_9FLAO</name>
<reference evidence="2" key="1">
    <citation type="submission" date="2016-11" db="EMBL/GenBank/DDBJ databases">
        <authorList>
            <person name="Varghese N."/>
            <person name="Submissions S."/>
        </authorList>
    </citation>
    <scope>NUCLEOTIDE SEQUENCE [LARGE SCALE GENOMIC DNA]</scope>
    <source>
        <strain evidence="2">DSM 19055</strain>
    </source>
</reference>
<keyword evidence="2" id="KW-1185">Reference proteome</keyword>
<proteinExistence type="predicted"/>
<sequence>MDKFLKSLNPKDDEKHILIYGKEYKLWRDGEYLGTAIWTKDDNVGDSFQNKRYDSKIDRYINDVYVADSWELIINKTRL</sequence>
<dbReference type="EMBL" id="FQWT01000008">
    <property type="protein sequence ID" value="SHH90147.1"/>
    <property type="molecule type" value="Genomic_DNA"/>
</dbReference>
<evidence type="ECO:0000313" key="1">
    <source>
        <dbReference type="EMBL" id="SHH90147.1"/>
    </source>
</evidence>
<dbReference type="RefSeq" id="WP_073066544.1">
    <property type="nucleotide sequence ID" value="NZ_FQWT01000008.1"/>
</dbReference>
<protein>
    <submittedName>
        <fullName evidence="1">Uncharacterized protein</fullName>
    </submittedName>
</protein>
<accession>A0A1M5WRF7</accession>
<evidence type="ECO:0000313" key="2">
    <source>
        <dbReference type="Proteomes" id="UP000184047"/>
    </source>
</evidence>
<gene>
    <name evidence="1" type="ORF">SAMN05421866_4203</name>
</gene>
<dbReference type="STRING" id="421058.SAMN05421866_4203"/>
<dbReference type="OrthoDB" id="9987130at2"/>
<dbReference type="AlphaFoldDB" id="A0A1M5WRF7"/>
<dbReference type="Proteomes" id="UP000184047">
    <property type="component" value="Unassembled WGS sequence"/>
</dbReference>